<dbReference type="EMBL" id="CADCUA010000228">
    <property type="protein sequence ID" value="CAA9312470.1"/>
    <property type="molecule type" value="Genomic_DNA"/>
</dbReference>
<name>A0A6J4KQL2_9GAMM</name>
<dbReference type="AlphaFoldDB" id="A0A6J4KQL2"/>
<feature type="region of interest" description="Disordered" evidence="1">
    <location>
        <begin position="1"/>
        <end position="82"/>
    </location>
</feature>
<accession>A0A6J4KQL2</accession>
<evidence type="ECO:0000313" key="2">
    <source>
        <dbReference type="EMBL" id="CAA9312470.1"/>
    </source>
</evidence>
<gene>
    <name evidence="2" type="ORF">AVDCRST_MAG71-782</name>
</gene>
<proteinExistence type="predicted"/>
<reference evidence="2" key="1">
    <citation type="submission" date="2020-02" db="EMBL/GenBank/DDBJ databases">
        <authorList>
            <person name="Meier V. D."/>
        </authorList>
    </citation>
    <scope>NUCLEOTIDE SEQUENCE</scope>
    <source>
        <strain evidence="2">AVDCRST_MAG71</strain>
    </source>
</reference>
<organism evidence="2">
    <name type="scientific">uncultured Lysobacter sp</name>
    <dbReference type="NCBI Taxonomy" id="271060"/>
    <lineage>
        <taxon>Bacteria</taxon>
        <taxon>Pseudomonadati</taxon>
        <taxon>Pseudomonadota</taxon>
        <taxon>Gammaproteobacteria</taxon>
        <taxon>Lysobacterales</taxon>
        <taxon>Lysobacteraceae</taxon>
        <taxon>Lysobacter</taxon>
        <taxon>environmental samples</taxon>
    </lineage>
</organism>
<sequence length="82" mass="9189">GTDQPDLGPCRTCVDGGRIDPVAGLGQLVPDPVRGGRCGDRGDRHRDHAARTAWPREDRPGAQRHRDHRRRRAPGNRRRRAL</sequence>
<evidence type="ECO:0000256" key="1">
    <source>
        <dbReference type="SAM" id="MobiDB-lite"/>
    </source>
</evidence>
<feature type="compositionally biased region" description="Basic and acidic residues" evidence="1">
    <location>
        <begin position="37"/>
        <end position="61"/>
    </location>
</feature>
<feature type="compositionally biased region" description="Basic residues" evidence="1">
    <location>
        <begin position="62"/>
        <end position="82"/>
    </location>
</feature>
<protein>
    <submittedName>
        <fullName evidence="2">Uncharacterized protein</fullName>
    </submittedName>
</protein>
<feature type="non-terminal residue" evidence="2">
    <location>
        <position position="1"/>
    </location>
</feature>
<feature type="non-terminal residue" evidence="2">
    <location>
        <position position="82"/>
    </location>
</feature>